<gene>
    <name evidence="4" type="ORF">C5L31_001870</name>
</gene>
<feature type="coiled-coil region" evidence="2">
    <location>
        <begin position="151"/>
        <end position="185"/>
    </location>
</feature>
<protein>
    <recommendedName>
        <fullName evidence="3">Insertion element IS150 protein InsJ-like helix-turn-helix domain-containing protein</fullName>
    </recommendedName>
</protein>
<evidence type="ECO:0000259" key="3">
    <source>
        <dbReference type="Pfam" id="PF13518"/>
    </source>
</evidence>
<comment type="similarity">
    <text evidence="1">Belongs to the IS150/IS1296 orfA family.</text>
</comment>
<dbReference type="PANTHER" id="PTHR33795">
    <property type="entry name" value="INSERTION ELEMENT IS150 PROTEIN INSJ"/>
    <property type="match status" value="1"/>
</dbReference>
<reference evidence="4 5" key="1">
    <citation type="journal article" date="2019" name="Appl. Microbiol. Biotechnol.">
        <title>Uncovering carbohydrate metabolism through a genotype-phenotype association study of 56 lactic acid bacteria genomes.</title>
        <authorList>
            <person name="Buron-Moles G."/>
            <person name="Chailyan A."/>
            <person name="Dolejs I."/>
            <person name="Forster J."/>
            <person name="Miks M.H."/>
        </authorList>
    </citation>
    <scope>NUCLEOTIDE SEQUENCE [LARGE SCALE GENOMIC DNA]</scope>
    <source>
        <strain evidence="4 5">ATCC 49373</strain>
    </source>
</reference>
<accession>A0A4R5NQN8</accession>
<dbReference type="GO" id="GO:0043565">
    <property type="term" value="F:sequence-specific DNA binding"/>
    <property type="evidence" value="ECO:0007669"/>
    <property type="project" value="InterPro"/>
</dbReference>
<dbReference type="PANTHER" id="PTHR33795:SF1">
    <property type="entry name" value="INSERTION ELEMENT IS150 PROTEIN INSJ"/>
    <property type="match status" value="1"/>
</dbReference>
<dbReference type="AlphaFoldDB" id="A0A4R5NQN8"/>
<evidence type="ECO:0000256" key="1">
    <source>
        <dbReference type="ARBA" id="ARBA00038232"/>
    </source>
</evidence>
<dbReference type="SUPFAM" id="SSF48295">
    <property type="entry name" value="TrpR-like"/>
    <property type="match status" value="1"/>
</dbReference>
<comment type="caution">
    <text evidence="4">The sequence shown here is derived from an EMBL/GenBank/DDBJ whole genome shotgun (WGS) entry which is preliminary data.</text>
</comment>
<dbReference type="Proteomes" id="UP000294854">
    <property type="component" value="Unassembled WGS sequence"/>
</dbReference>
<proteinExistence type="inferred from homology"/>
<keyword evidence="5" id="KW-1185">Reference proteome</keyword>
<evidence type="ECO:0000313" key="4">
    <source>
        <dbReference type="EMBL" id="TDG78615.1"/>
    </source>
</evidence>
<dbReference type="Pfam" id="PF13518">
    <property type="entry name" value="HTH_28"/>
    <property type="match status" value="1"/>
</dbReference>
<sequence>MGITANCMMLNLNEDAKKSENFKIEVNPDNWRNPNYRGFTMFSKKIKLQAILELAQGLPPSYINKKYGIKGSATIYEWKRHFNQFGVESFQDKQTKTYFDYSFKMKVIKWRFNQRASYPETAKQFKIKHPAVIWQWEKAFKEGRLNIDQRRSKLMSNKDVEKKSKEQLEEENRVLRVRVAYLEKLHALAQKKKDLQTKKKRK</sequence>
<name>A0A4R5NQN8_9LACO</name>
<dbReference type="InterPro" id="IPR055247">
    <property type="entry name" value="InsJ-like_HTH"/>
</dbReference>
<dbReference type="EMBL" id="PUFO01000035">
    <property type="protein sequence ID" value="TDG78615.1"/>
    <property type="molecule type" value="Genomic_DNA"/>
</dbReference>
<dbReference type="InterPro" id="IPR052057">
    <property type="entry name" value="IS150/IS1296_orfA-like"/>
</dbReference>
<evidence type="ECO:0000256" key="2">
    <source>
        <dbReference type="SAM" id="Coils"/>
    </source>
</evidence>
<organism evidence="4 5">
    <name type="scientific">Secundilactobacillus malefermentans</name>
    <dbReference type="NCBI Taxonomy" id="176292"/>
    <lineage>
        <taxon>Bacteria</taxon>
        <taxon>Bacillati</taxon>
        <taxon>Bacillota</taxon>
        <taxon>Bacilli</taxon>
        <taxon>Lactobacillales</taxon>
        <taxon>Lactobacillaceae</taxon>
        <taxon>Secundilactobacillus</taxon>
    </lineage>
</organism>
<keyword evidence="2" id="KW-0175">Coiled coil</keyword>
<dbReference type="InterPro" id="IPR010921">
    <property type="entry name" value="Trp_repressor/repl_initiator"/>
</dbReference>
<feature type="domain" description="Insertion element IS150 protein InsJ-like helix-turn-helix" evidence="3">
    <location>
        <begin position="47"/>
        <end position="94"/>
    </location>
</feature>
<evidence type="ECO:0000313" key="5">
    <source>
        <dbReference type="Proteomes" id="UP000294854"/>
    </source>
</evidence>
<dbReference type="SUPFAM" id="SSF46689">
    <property type="entry name" value="Homeodomain-like"/>
    <property type="match status" value="1"/>
</dbReference>
<dbReference type="InterPro" id="IPR009057">
    <property type="entry name" value="Homeodomain-like_sf"/>
</dbReference>